<evidence type="ECO:0000256" key="6">
    <source>
        <dbReference type="ARBA" id="ARBA00023239"/>
    </source>
</evidence>
<comment type="pathway">
    <text evidence="9">Cofactor biosynthesis; (R)-pantothenate biosynthesis; beta-alanine from L-aspartate: step 1/1.</text>
</comment>
<feature type="chain" id="PRO_5038194115" description="Aspartate 1-decarboxylase beta chain" evidence="9">
    <location>
        <begin position="1"/>
        <end position="25"/>
    </location>
</feature>
<feature type="active site" description="Schiff-base intermediate with substrate; via pyruvic acid" evidence="9">
    <location>
        <position position="26"/>
    </location>
</feature>
<reference evidence="10" key="1">
    <citation type="submission" date="2021-04" db="EMBL/GenBank/DDBJ databases">
        <title>Genome sequence of Woronichinia naegeliana from Washington state freshwater lake bloom.</title>
        <authorList>
            <person name="Dreher T.W."/>
        </authorList>
    </citation>
    <scope>NUCLEOTIDE SEQUENCE</scope>
    <source>
        <strain evidence="10">WA131</strain>
    </source>
</reference>
<gene>
    <name evidence="9" type="primary">panD</name>
    <name evidence="10" type="ORF">KA717_37580</name>
</gene>
<dbReference type="NCBIfam" id="TIGR00223">
    <property type="entry name" value="panD"/>
    <property type="match status" value="1"/>
</dbReference>
<dbReference type="AlphaFoldDB" id="A0A977PX14"/>
<organism evidence="10">
    <name type="scientific">Woronichinia naegeliana WA131</name>
    <dbReference type="NCBI Taxonomy" id="2824559"/>
    <lineage>
        <taxon>Bacteria</taxon>
        <taxon>Bacillati</taxon>
        <taxon>Cyanobacteriota</taxon>
        <taxon>Cyanophyceae</taxon>
        <taxon>Synechococcales</taxon>
        <taxon>Coelosphaeriaceae</taxon>
        <taxon>Woronichinia</taxon>
    </lineage>
</organism>
<keyword evidence="3 9" id="KW-0210">Decarboxylase</keyword>
<evidence type="ECO:0000256" key="7">
    <source>
        <dbReference type="ARBA" id="ARBA00023270"/>
    </source>
</evidence>
<dbReference type="EC" id="4.1.1.11" evidence="9"/>
<sequence length="157" mass="17492">MGTIRLMHAKLHRVRVTEANLNYVGSISIDPELLEMVGILPLEEVDIINLNNGHRFSTYAIPGTSGSREICPNGGAALLCQPGDLLIIYAYEARDRREVLLQGHQAKVMVADAENQTQEFYRQTLIPNGDSVTFHNEPTDLLNLLPETYSRSQLSLC</sequence>
<evidence type="ECO:0000256" key="9">
    <source>
        <dbReference type="HAMAP-Rule" id="MF_00446"/>
    </source>
</evidence>
<feature type="modified residue" description="Pyruvic acid (Ser)" evidence="9">
    <location>
        <position position="26"/>
    </location>
</feature>
<comment type="catalytic activity">
    <reaction evidence="9">
        <text>L-aspartate + H(+) = beta-alanine + CO2</text>
        <dbReference type="Rhea" id="RHEA:19497"/>
        <dbReference type="ChEBI" id="CHEBI:15378"/>
        <dbReference type="ChEBI" id="CHEBI:16526"/>
        <dbReference type="ChEBI" id="CHEBI:29991"/>
        <dbReference type="ChEBI" id="CHEBI:57966"/>
        <dbReference type="EC" id="4.1.1.11"/>
    </reaction>
</comment>
<feature type="binding site" evidence="9">
    <location>
        <begin position="74"/>
        <end position="76"/>
    </location>
    <ligand>
        <name>substrate</name>
    </ligand>
</feature>
<dbReference type="PANTHER" id="PTHR21012:SF0">
    <property type="entry name" value="ASPARTATE 1-DECARBOXYLASE"/>
    <property type="match status" value="1"/>
</dbReference>
<dbReference type="InterPro" id="IPR003190">
    <property type="entry name" value="Asp_decarbox"/>
</dbReference>
<proteinExistence type="inferred from homology"/>
<dbReference type="Gene3D" id="2.40.40.20">
    <property type="match status" value="1"/>
</dbReference>
<dbReference type="InterPro" id="IPR009010">
    <property type="entry name" value="Asp_de-COase-like_dom_sf"/>
</dbReference>
<evidence type="ECO:0000256" key="3">
    <source>
        <dbReference type="ARBA" id="ARBA00022793"/>
    </source>
</evidence>
<name>A0A977PX14_9CYAN</name>
<dbReference type="CDD" id="cd06919">
    <property type="entry name" value="Asp_decarbox"/>
    <property type="match status" value="1"/>
</dbReference>
<dbReference type="GO" id="GO:0005829">
    <property type="term" value="C:cytosol"/>
    <property type="evidence" value="ECO:0007669"/>
    <property type="project" value="TreeGrafter"/>
</dbReference>
<evidence type="ECO:0000256" key="8">
    <source>
        <dbReference type="ARBA" id="ARBA00023317"/>
    </source>
</evidence>
<dbReference type="SUPFAM" id="SSF50692">
    <property type="entry name" value="ADC-like"/>
    <property type="match status" value="1"/>
</dbReference>
<evidence type="ECO:0000256" key="1">
    <source>
        <dbReference type="ARBA" id="ARBA00022490"/>
    </source>
</evidence>
<feature type="binding site" evidence="9">
    <location>
        <position position="58"/>
    </location>
    <ligand>
        <name>substrate</name>
    </ligand>
</feature>
<keyword evidence="8 9" id="KW-0670">Pyruvate</keyword>
<keyword evidence="6 9" id="KW-0456">Lyase</keyword>
<evidence type="ECO:0000256" key="2">
    <source>
        <dbReference type="ARBA" id="ARBA00022655"/>
    </source>
</evidence>
<dbReference type="GO" id="GO:0004068">
    <property type="term" value="F:aspartate 1-decarboxylase activity"/>
    <property type="evidence" value="ECO:0007669"/>
    <property type="project" value="UniProtKB-UniRule"/>
</dbReference>
<keyword evidence="2 9" id="KW-0566">Pantothenate biosynthesis</keyword>
<dbReference type="HAMAP" id="MF_00446">
    <property type="entry name" value="PanD"/>
    <property type="match status" value="1"/>
</dbReference>
<feature type="active site" description="Proton donor" evidence="9">
    <location>
        <position position="59"/>
    </location>
</feature>
<comment type="subcellular location">
    <subcellularLocation>
        <location evidence="9">Cytoplasm</location>
    </subcellularLocation>
</comment>
<keyword evidence="1 9" id="KW-0963">Cytoplasm</keyword>
<dbReference type="Pfam" id="PF02261">
    <property type="entry name" value="Asp_decarbox"/>
    <property type="match status" value="1"/>
</dbReference>
<comment type="subunit">
    <text evidence="9">Heterooctamer of four alpha and four beta subunits.</text>
</comment>
<comment type="function">
    <text evidence="9">Catalyzes the pyruvoyl-dependent decarboxylation of aspartate to produce beta-alanine.</text>
</comment>
<comment type="similarity">
    <text evidence="9">Belongs to the PanD family.</text>
</comment>
<dbReference type="PANTHER" id="PTHR21012">
    <property type="entry name" value="ASPARTATE 1-DECARBOXYLASE"/>
    <property type="match status" value="1"/>
</dbReference>
<evidence type="ECO:0000256" key="5">
    <source>
        <dbReference type="ARBA" id="ARBA00023145"/>
    </source>
</evidence>
<comment type="PTM">
    <text evidence="9">Is synthesized initially as an inactive proenzyme, which is activated by self-cleavage at a specific serine bond to produce a beta-subunit with a hydroxyl group at its C-terminus and an alpha-subunit with a pyruvoyl group at its N-terminus.</text>
</comment>
<keyword evidence="5 9" id="KW-0865">Zymogen</keyword>
<keyword evidence="7 9" id="KW-0704">Schiff base</keyword>
<dbReference type="GO" id="GO:0015940">
    <property type="term" value="P:pantothenate biosynthetic process"/>
    <property type="evidence" value="ECO:0007669"/>
    <property type="project" value="UniProtKB-UniRule"/>
</dbReference>
<feature type="chain" id="PRO_5038194114" description="Aspartate 1-decarboxylase alpha chain" evidence="9">
    <location>
        <begin position="26"/>
        <end position="157"/>
    </location>
</feature>
<dbReference type="KEGG" id="wna:KA717_37580"/>
<accession>A0A977PX14</accession>
<evidence type="ECO:0000313" key="10">
    <source>
        <dbReference type="EMBL" id="UXE61060.1"/>
    </source>
</evidence>
<dbReference type="GO" id="GO:0006523">
    <property type="term" value="P:alanine biosynthetic process"/>
    <property type="evidence" value="ECO:0007669"/>
    <property type="project" value="InterPro"/>
</dbReference>
<keyword evidence="4 9" id="KW-0068">Autocatalytic cleavage</keyword>
<dbReference type="EMBL" id="CP073041">
    <property type="protein sequence ID" value="UXE61060.1"/>
    <property type="molecule type" value="Genomic_DNA"/>
</dbReference>
<evidence type="ECO:0000256" key="4">
    <source>
        <dbReference type="ARBA" id="ARBA00022813"/>
    </source>
</evidence>
<comment type="cofactor">
    <cofactor evidence="9">
        <name>pyruvate</name>
        <dbReference type="ChEBI" id="CHEBI:15361"/>
    </cofactor>
    <text evidence="9">Binds 1 pyruvoyl group covalently per subunit.</text>
</comment>
<protein>
    <recommendedName>
        <fullName evidence="9">Aspartate 1-decarboxylase</fullName>
        <ecNumber evidence="9">4.1.1.11</ecNumber>
    </recommendedName>
    <alternativeName>
        <fullName evidence="9">Aspartate alpha-decarboxylase</fullName>
    </alternativeName>
    <component>
        <recommendedName>
            <fullName evidence="9">Aspartate 1-decarboxylase beta chain</fullName>
        </recommendedName>
    </component>
    <component>
        <recommendedName>
            <fullName evidence="9">Aspartate 1-decarboxylase alpha chain</fullName>
        </recommendedName>
    </component>
</protein>
<dbReference type="Proteomes" id="UP001065613">
    <property type="component" value="Chromosome"/>
</dbReference>